<dbReference type="EMBL" id="BTGU01000014">
    <property type="protein sequence ID" value="GMN42457.1"/>
    <property type="molecule type" value="Genomic_DNA"/>
</dbReference>
<gene>
    <name evidence="1" type="ORF">TIFTF001_011669</name>
</gene>
<evidence type="ECO:0000313" key="2">
    <source>
        <dbReference type="Proteomes" id="UP001187192"/>
    </source>
</evidence>
<dbReference type="Gramene" id="FCD_00001672-RA">
    <property type="protein sequence ID" value="FCD_00001672-RA:cds"/>
    <property type="gene ID" value="FCD_00001672"/>
</dbReference>
<organism evidence="1 2">
    <name type="scientific">Ficus carica</name>
    <name type="common">Common fig</name>
    <dbReference type="NCBI Taxonomy" id="3494"/>
    <lineage>
        <taxon>Eukaryota</taxon>
        <taxon>Viridiplantae</taxon>
        <taxon>Streptophyta</taxon>
        <taxon>Embryophyta</taxon>
        <taxon>Tracheophyta</taxon>
        <taxon>Spermatophyta</taxon>
        <taxon>Magnoliopsida</taxon>
        <taxon>eudicotyledons</taxon>
        <taxon>Gunneridae</taxon>
        <taxon>Pentapetalae</taxon>
        <taxon>rosids</taxon>
        <taxon>fabids</taxon>
        <taxon>Rosales</taxon>
        <taxon>Moraceae</taxon>
        <taxon>Ficeae</taxon>
        <taxon>Ficus</taxon>
    </lineage>
</organism>
<reference evidence="1" key="1">
    <citation type="submission" date="2023-07" db="EMBL/GenBank/DDBJ databases">
        <title>draft genome sequence of fig (Ficus carica).</title>
        <authorList>
            <person name="Takahashi T."/>
            <person name="Nishimura K."/>
        </authorList>
    </citation>
    <scope>NUCLEOTIDE SEQUENCE</scope>
</reference>
<comment type="caution">
    <text evidence="1">The sequence shown here is derived from an EMBL/GenBank/DDBJ whole genome shotgun (WGS) entry which is preliminary data.</text>
</comment>
<sequence>MRVIEKSACEGCVRSAVAAADGEIVGGGGTVSGEHSIVAQQLSTSRTYNKACLAEPFMDFNNQQAFQA</sequence>
<name>A0AA88A0Y3_FICCA</name>
<dbReference type="AlphaFoldDB" id="A0AA88A0Y3"/>
<proteinExistence type="predicted"/>
<accession>A0AA88A0Y3</accession>
<dbReference type="Proteomes" id="UP001187192">
    <property type="component" value="Unassembled WGS sequence"/>
</dbReference>
<protein>
    <submittedName>
        <fullName evidence="1">Uncharacterized protein</fullName>
    </submittedName>
</protein>
<evidence type="ECO:0000313" key="1">
    <source>
        <dbReference type="EMBL" id="GMN42457.1"/>
    </source>
</evidence>
<keyword evidence="2" id="KW-1185">Reference proteome</keyword>